<sequence>MPHAAPFFCAIPSFGLAMLSSGYGASEPPEVPACWSDPAKSWQCTVRIQRWALVSTH</sequence>
<feature type="chain" id="PRO_5023036872" evidence="1">
    <location>
        <begin position="18"/>
        <end position="57"/>
    </location>
</feature>
<dbReference type="EMBL" id="ML122285">
    <property type="protein sequence ID" value="RPD56838.1"/>
    <property type="molecule type" value="Genomic_DNA"/>
</dbReference>
<organism evidence="2 3">
    <name type="scientific">Lentinus tigrinus ALCF2SS1-6</name>
    <dbReference type="NCBI Taxonomy" id="1328759"/>
    <lineage>
        <taxon>Eukaryota</taxon>
        <taxon>Fungi</taxon>
        <taxon>Dikarya</taxon>
        <taxon>Basidiomycota</taxon>
        <taxon>Agaricomycotina</taxon>
        <taxon>Agaricomycetes</taxon>
        <taxon>Polyporales</taxon>
        <taxon>Polyporaceae</taxon>
        <taxon>Lentinus</taxon>
    </lineage>
</organism>
<accession>A0A5C2S0L6</accession>
<evidence type="ECO:0000313" key="3">
    <source>
        <dbReference type="Proteomes" id="UP000313359"/>
    </source>
</evidence>
<evidence type="ECO:0000256" key="1">
    <source>
        <dbReference type="SAM" id="SignalP"/>
    </source>
</evidence>
<evidence type="ECO:0000313" key="2">
    <source>
        <dbReference type="EMBL" id="RPD56838.1"/>
    </source>
</evidence>
<keyword evidence="3" id="KW-1185">Reference proteome</keyword>
<feature type="signal peptide" evidence="1">
    <location>
        <begin position="1"/>
        <end position="17"/>
    </location>
</feature>
<gene>
    <name evidence="2" type="ORF">L227DRAFT_578505</name>
</gene>
<name>A0A5C2S0L6_9APHY</name>
<reference evidence="2" key="1">
    <citation type="journal article" date="2018" name="Genome Biol. Evol.">
        <title>Genomics and development of Lentinus tigrinus, a white-rot wood-decaying mushroom with dimorphic fruiting bodies.</title>
        <authorList>
            <person name="Wu B."/>
            <person name="Xu Z."/>
            <person name="Knudson A."/>
            <person name="Carlson A."/>
            <person name="Chen N."/>
            <person name="Kovaka S."/>
            <person name="LaButti K."/>
            <person name="Lipzen A."/>
            <person name="Pennachio C."/>
            <person name="Riley R."/>
            <person name="Schakwitz W."/>
            <person name="Umezawa K."/>
            <person name="Ohm R.A."/>
            <person name="Grigoriev I.V."/>
            <person name="Nagy L.G."/>
            <person name="Gibbons J."/>
            <person name="Hibbett D."/>
        </authorList>
    </citation>
    <scope>NUCLEOTIDE SEQUENCE [LARGE SCALE GENOMIC DNA]</scope>
    <source>
        <strain evidence="2">ALCF2SS1-6</strain>
    </source>
</reference>
<protein>
    <submittedName>
        <fullName evidence="2">Uncharacterized protein</fullName>
    </submittedName>
</protein>
<proteinExistence type="predicted"/>
<keyword evidence="1" id="KW-0732">Signal</keyword>
<dbReference type="AlphaFoldDB" id="A0A5C2S0L6"/>
<dbReference type="Proteomes" id="UP000313359">
    <property type="component" value="Unassembled WGS sequence"/>
</dbReference>